<dbReference type="InterPro" id="IPR008271">
    <property type="entry name" value="Ser/Thr_kinase_AS"/>
</dbReference>
<dbReference type="AlphaFoldDB" id="A0A6M5YLT0"/>
<evidence type="ECO:0000259" key="6">
    <source>
        <dbReference type="PROSITE" id="PS50011"/>
    </source>
</evidence>
<organism evidence="7 8">
    <name type="scientific">Frigoriglobus tundricola</name>
    <dbReference type="NCBI Taxonomy" id="2774151"/>
    <lineage>
        <taxon>Bacteria</taxon>
        <taxon>Pseudomonadati</taxon>
        <taxon>Planctomycetota</taxon>
        <taxon>Planctomycetia</taxon>
        <taxon>Gemmatales</taxon>
        <taxon>Gemmataceae</taxon>
        <taxon>Frigoriglobus</taxon>
    </lineage>
</organism>
<keyword evidence="7" id="KW-0723">Serine/threonine-protein kinase</keyword>
<feature type="repeat" description="TPR" evidence="3">
    <location>
        <begin position="837"/>
        <end position="870"/>
    </location>
</feature>
<keyword evidence="7" id="KW-0418">Kinase</keyword>
<dbReference type="Proteomes" id="UP000503447">
    <property type="component" value="Chromosome"/>
</dbReference>
<dbReference type="GO" id="GO:0005524">
    <property type="term" value="F:ATP binding"/>
    <property type="evidence" value="ECO:0007669"/>
    <property type="project" value="InterPro"/>
</dbReference>
<evidence type="ECO:0000313" key="7">
    <source>
        <dbReference type="EMBL" id="QJW94918.1"/>
    </source>
</evidence>
<dbReference type="Gene3D" id="1.25.40.10">
    <property type="entry name" value="Tetratricopeptide repeat domain"/>
    <property type="match status" value="4"/>
</dbReference>
<dbReference type="SUPFAM" id="SSF56112">
    <property type="entry name" value="Protein kinase-like (PK-like)"/>
    <property type="match status" value="1"/>
</dbReference>
<dbReference type="PROSITE" id="PS50005">
    <property type="entry name" value="TPR"/>
    <property type="match status" value="2"/>
</dbReference>
<keyword evidence="1" id="KW-0677">Repeat</keyword>
<dbReference type="EMBL" id="CP053452">
    <property type="protein sequence ID" value="QJW94918.1"/>
    <property type="molecule type" value="Genomic_DNA"/>
</dbReference>
<feature type="transmembrane region" description="Helical" evidence="5">
    <location>
        <begin position="389"/>
        <end position="411"/>
    </location>
</feature>
<dbReference type="SMART" id="SM00220">
    <property type="entry name" value="S_TKc"/>
    <property type="match status" value="1"/>
</dbReference>
<keyword evidence="5" id="KW-1133">Transmembrane helix</keyword>
<dbReference type="Pfam" id="PF00069">
    <property type="entry name" value="Pkinase"/>
    <property type="match status" value="1"/>
</dbReference>
<evidence type="ECO:0000256" key="4">
    <source>
        <dbReference type="SAM" id="Coils"/>
    </source>
</evidence>
<dbReference type="SMART" id="SM00028">
    <property type="entry name" value="TPR"/>
    <property type="match status" value="10"/>
</dbReference>
<dbReference type="SUPFAM" id="SSF48452">
    <property type="entry name" value="TPR-like"/>
    <property type="match status" value="4"/>
</dbReference>
<keyword evidence="2 3" id="KW-0802">TPR repeat</keyword>
<dbReference type="Pfam" id="PF13374">
    <property type="entry name" value="TPR_10"/>
    <property type="match status" value="4"/>
</dbReference>
<dbReference type="InterPro" id="IPR000719">
    <property type="entry name" value="Prot_kinase_dom"/>
</dbReference>
<dbReference type="PROSITE" id="PS50011">
    <property type="entry name" value="PROTEIN_KINASE_DOM"/>
    <property type="match status" value="1"/>
</dbReference>
<evidence type="ECO:0000256" key="2">
    <source>
        <dbReference type="ARBA" id="ARBA00022803"/>
    </source>
</evidence>
<protein>
    <submittedName>
        <fullName evidence="7">Serine/threonine protein kinase</fullName>
    </submittedName>
</protein>
<gene>
    <name evidence="7" type="ORF">FTUN_2444</name>
</gene>
<keyword evidence="8" id="KW-1185">Reference proteome</keyword>
<dbReference type="PANTHER" id="PTHR45641">
    <property type="entry name" value="TETRATRICOPEPTIDE REPEAT PROTEIN (AFU_ORTHOLOGUE AFUA_6G03870)"/>
    <property type="match status" value="1"/>
</dbReference>
<accession>A0A6M5YLT0</accession>
<keyword evidence="5" id="KW-0472">Membrane</keyword>
<feature type="coiled-coil region" evidence="4">
    <location>
        <begin position="357"/>
        <end position="386"/>
    </location>
</feature>
<dbReference type="PANTHER" id="PTHR45641:SF19">
    <property type="entry name" value="NEPHROCYSTIN-3"/>
    <property type="match status" value="1"/>
</dbReference>
<dbReference type="Gene3D" id="1.10.510.10">
    <property type="entry name" value="Transferase(Phosphotransferase) domain 1"/>
    <property type="match status" value="1"/>
</dbReference>
<proteinExistence type="predicted"/>
<name>A0A6M5YLT0_9BACT</name>
<dbReference type="Gene3D" id="3.30.200.20">
    <property type="entry name" value="Phosphorylase Kinase, domain 1"/>
    <property type="match status" value="1"/>
</dbReference>
<dbReference type="GO" id="GO:0004674">
    <property type="term" value="F:protein serine/threonine kinase activity"/>
    <property type="evidence" value="ECO:0007669"/>
    <property type="project" value="UniProtKB-KW"/>
</dbReference>
<dbReference type="InterPro" id="IPR019734">
    <property type="entry name" value="TPR_rpt"/>
</dbReference>
<dbReference type="KEGG" id="ftj:FTUN_2444"/>
<feature type="domain" description="Protein kinase" evidence="6">
    <location>
        <begin position="64"/>
        <end position="366"/>
    </location>
</feature>
<dbReference type="PROSITE" id="PS00108">
    <property type="entry name" value="PROTEIN_KINASE_ST"/>
    <property type="match status" value="1"/>
</dbReference>
<keyword evidence="5" id="KW-0812">Transmembrane</keyword>
<evidence type="ECO:0000256" key="3">
    <source>
        <dbReference type="PROSITE-ProRule" id="PRU00339"/>
    </source>
</evidence>
<evidence type="ECO:0000313" key="8">
    <source>
        <dbReference type="Proteomes" id="UP000503447"/>
    </source>
</evidence>
<dbReference type="InterPro" id="IPR011990">
    <property type="entry name" value="TPR-like_helical_dom_sf"/>
</dbReference>
<keyword evidence="4" id="KW-0175">Coiled coil</keyword>
<feature type="repeat" description="TPR" evidence="3">
    <location>
        <begin position="548"/>
        <end position="581"/>
    </location>
</feature>
<reference evidence="8" key="1">
    <citation type="submission" date="2020-05" db="EMBL/GenBank/DDBJ databases">
        <title>Frigoriglobus tundricola gen. nov., sp. nov., a psychrotolerant cellulolytic planctomycete of the family Gemmataceae with two divergent copies of 16S rRNA gene.</title>
        <authorList>
            <person name="Kulichevskaya I.S."/>
            <person name="Ivanova A.A."/>
            <person name="Naumoff D.G."/>
            <person name="Beletsky A.V."/>
            <person name="Rijpstra W.I.C."/>
            <person name="Sinninghe Damste J.S."/>
            <person name="Mardanov A.V."/>
            <person name="Ravin N.V."/>
            <person name="Dedysh S.N."/>
        </authorList>
    </citation>
    <scope>NUCLEOTIDE SEQUENCE [LARGE SCALE GENOMIC DNA]</scope>
    <source>
        <strain evidence="8">PL17</strain>
    </source>
</reference>
<dbReference type="InterPro" id="IPR011009">
    <property type="entry name" value="Kinase-like_dom_sf"/>
</dbReference>
<dbReference type="CDD" id="cd14014">
    <property type="entry name" value="STKc_PknB_like"/>
    <property type="match status" value="1"/>
</dbReference>
<dbReference type="Pfam" id="PF13424">
    <property type="entry name" value="TPR_12"/>
    <property type="match status" value="1"/>
</dbReference>
<evidence type="ECO:0000256" key="5">
    <source>
        <dbReference type="SAM" id="Phobius"/>
    </source>
</evidence>
<sequence length="1181" mass="130120">MLQRFLCDQLLRSEVGAVEDHVATCADCQQTLRRLIGSVPGSFVTLPDWDARTEDGDPPVLPGYELVARIDAGGMGVVWRVRDLEFQRLLAVKVMRAEVNTSPRAVRRFLDEARITGGLAHPFIVPVHTKGRLPDGRPYFTMKLVAGETLAARLRGRSGPAARQAELVRIFAQVCQAVAYAHACGVIHRDLKPANVMVGAFGEVQVMDWGLAKELSGNDGTERLRSAAGAAPGPVDPVDVAFSDPDHNTHPGAVLGTVAYMAPEQARGEVERLDPRCDVFSLGAILCEILTGAPPYGSGAHGGIHWQAAKGDLTDAFAELDACGADAELVRIAKVCLAPNREDRLADAGVVAAAVAAYEARAEERLLRAEVERAEAQVRAREERKRRRLASGAAAAVLVGLFGLAAGAVLLGQKNRQLVAANGELDSAHTEAVKKGEQAARARDRAFRVLDAMTSSATGESLETQPAITTEQKRFLTDVLSHYQEFASDQGEEETRERAAAAALRVGLINYRLGFHEASLRAFARGASGFEQLCTEFPTASRHRRALAESYTNLGLLLRELGQLTEAEAASRKALVLREKLAAEFPDPLHLRALAGCYNNLAVLLEEVPMRSAEVKETHRKALAIREKLATDCSSQPQYHQDLAASYNNLGAFLEQSCHWSEAGEAYRRALAIREKLAAEFRTVPEYRQDLAASLFNLGGLLRKVDECPRAEEVYRQALAICEKLAADFPAVPRYRQDLAASYNNLALLLVELRKRPDEIQECHRQALTIREKLAVEFPGATEYRRDLAATHIGLGTLLRKLDRRPRAEEAYRRALVILEQLVAEFPGDRRNRHDLAGAHNNLGRLFCERNKWPEAEEAYRKALAVREKLATEFRTVPEYRHALATSHFNLAELLGDLDGRLSEAKAAYRSAQAVWEPLAGEFPRVAEYRRDLAASYNNLGILFRKLDEPLEARAAYLRALALWEKLDSDFPGVSEHRIKLAAGQVNFGNLLSQDGEFTEALVWYDRAVAALTPRVQVEFDTTIDRQFLRTAHWGRAGALDALDRTAAAIADWDRAVELSPPQERPPVRATRARSLARAGQVERAVDEAGALAQSPAVPVPQLYTLACVYALAAGRDEANCEGHVRNSLRLLGRAVDQGFKDAEQLRTDDDLKPLRDHADFRKLLVKLENPPKKAQNEKEK</sequence>
<keyword evidence="7" id="KW-0808">Transferase</keyword>
<evidence type="ECO:0000256" key="1">
    <source>
        <dbReference type="ARBA" id="ARBA00022737"/>
    </source>
</evidence>